<comment type="subcellular location">
    <subcellularLocation>
        <location evidence="1">Membrane</location>
        <topology evidence="1">Multi-pass membrane protein</topology>
    </subcellularLocation>
</comment>
<dbReference type="Proteomes" id="UP001497382">
    <property type="component" value="Unassembled WGS sequence"/>
</dbReference>
<comment type="similarity">
    <text evidence="2">Belongs to the monovalent cation:proton antiporter 1 (CPA1) transporter (TC 2.A.36) family.</text>
</comment>
<feature type="transmembrane region" description="Helical" evidence="7">
    <location>
        <begin position="258"/>
        <end position="277"/>
    </location>
</feature>
<dbReference type="Pfam" id="PF00999">
    <property type="entry name" value="Na_H_Exchanger"/>
    <property type="match status" value="1"/>
</dbReference>
<protein>
    <recommendedName>
        <fullName evidence="8">Cation/H+ exchanger transmembrane domain-containing protein</fullName>
    </recommendedName>
</protein>
<dbReference type="GO" id="GO:0016020">
    <property type="term" value="C:membrane"/>
    <property type="evidence" value="ECO:0007669"/>
    <property type="project" value="UniProtKB-SubCell"/>
</dbReference>
<feature type="transmembrane region" description="Helical" evidence="7">
    <location>
        <begin position="155"/>
        <end position="177"/>
    </location>
</feature>
<dbReference type="InterPro" id="IPR038770">
    <property type="entry name" value="Na+/solute_symporter_sf"/>
</dbReference>
<feature type="region of interest" description="Disordered" evidence="6">
    <location>
        <begin position="481"/>
        <end position="519"/>
    </location>
</feature>
<dbReference type="EMBL" id="CAXIEN010000123">
    <property type="protein sequence ID" value="CAL1279532.1"/>
    <property type="molecule type" value="Genomic_DNA"/>
</dbReference>
<evidence type="ECO:0000313" key="10">
    <source>
        <dbReference type="Proteomes" id="UP001497382"/>
    </source>
</evidence>
<evidence type="ECO:0000256" key="4">
    <source>
        <dbReference type="ARBA" id="ARBA00022989"/>
    </source>
</evidence>
<evidence type="ECO:0000256" key="3">
    <source>
        <dbReference type="ARBA" id="ARBA00022692"/>
    </source>
</evidence>
<organism evidence="9 10">
    <name type="scientific">Larinioides sclopetarius</name>
    <dbReference type="NCBI Taxonomy" id="280406"/>
    <lineage>
        <taxon>Eukaryota</taxon>
        <taxon>Metazoa</taxon>
        <taxon>Ecdysozoa</taxon>
        <taxon>Arthropoda</taxon>
        <taxon>Chelicerata</taxon>
        <taxon>Arachnida</taxon>
        <taxon>Araneae</taxon>
        <taxon>Araneomorphae</taxon>
        <taxon>Entelegynae</taxon>
        <taxon>Araneoidea</taxon>
        <taxon>Araneidae</taxon>
        <taxon>Larinioides</taxon>
    </lineage>
</organism>
<dbReference type="GO" id="GO:0015297">
    <property type="term" value="F:antiporter activity"/>
    <property type="evidence" value="ECO:0007669"/>
    <property type="project" value="InterPro"/>
</dbReference>
<feature type="transmembrane region" description="Helical" evidence="7">
    <location>
        <begin position="289"/>
        <end position="307"/>
    </location>
</feature>
<evidence type="ECO:0000256" key="7">
    <source>
        <dbReference type="SAM" id="Phobius"/>
    </source>
</evidence>
<comment type="caution">
    <text evidence="9">The sequence shown here is derived from an EMBL/GenBank/DDBJ whole genome shotgun (WGS) entry which is preliminary data.</text>
</comment>
<evidence type="ECO:0000256" key="1">
    <source>
        <dbReference type="ARBA" id="ARBA00004141"/>
    </source>
</evidence>
<keyword evidence="4 7" id="KW-1133">Transmembrane helix</keyword>
<dbReference type="AlphaFoldDB" id="A0AAV2A6E6"/>
<keyword evidence="3 7" id="KW-0812">Transmembrane</keyword>
<feature type="compositionally biased region" description="Acidic residues" evidence="6">
    <location>
        <begin position="482"/>
        <end position="492"/>
    </location>
</feature>
<evidence type="ECO:0000259" key="8">
    <source>
        <dbReference type="Pfam" id="PF00999"/>
    </source>
</evidence>
<accession>A0AAV2A6E6</accession>
<dbReference type="Gene3D" id="1.20.1530.20">
    <property type="match status" value="1"/>
</dbReference>
<dbReference type="PANTHER" id="PTHR31102:SF1">
    <property type="entry name" value="CATION_H+ EXCHANGER DOMAIN-CONTAINING PROTEIN"/>
    <property type="match status" value="1"/>
</dbReference>
<feature type="transmembrane region" description="Helical" evidence="7">
    <location>
        <begin position="375"/>
        <end position="395"/>
    </location>
</feature>
<feature type="transmembrane region" description="Helical" evidence="7">
    <location>
        <begin position="313"/>
        <end position="332"/>
    </location>
</feature>
<evidence type="ECO:0000256" key="5">
    <source>
        <dbReference type="ARBA" id="ARBA00023136"/>
    </source>
</evidence>
<feature type="transmembrane region" description="Helical" evidence="7">
    <location>
        <begin position="344"/>
        <end position="363"/>
    </location>
</feature>
<keyword evidence="5 7" id="KW-0472">Membrane</keyword>
<feature type="domain" description="Cation/H+ exchanger transmembrane" evidence="8">
    <location>
        <begin position="79"/>
        <end position="460"/>
    </location>
</feature>
<sequence>MEISTLQSNEYFRGELYSEIEEKPKRWYHRVLEFILPSRRNMNLYITRFFVVFFFCLFLFGLLGKHVLPGSEIFGLLLLAFFAVIGGKIVGFMKLPPLIGMMFVGFLYRNLKFNPYFDHISWKTISSVREIALAYILMRAGLGINAEKLMKLKLLVLRLVLIPCIIEAAAIAVITHYSLGLPWIFAIMLGWLMSAISPEVVMPLITDLENNGYGVNKGINTLIIAALSLDDILAIAAFTICFSIAFSTADLTLTIVKGSLEPLVGLAYGAVFGVIFWHFPSIKMKNAKLVYYNVLLLSFGCMAILFLSDMYRLPGAGPLGCITLAFVAGINFRKNERQFRGIQTVTKNLWILIQPFLFALIGAEVTLETLENSAAFGALSIMCGLTLRCIVTIFVCAGAGFDFKEKLFVVVSWIAKATLQAAIGSQALDFARQHELDKDLIQHGTTVLNVSVLSIVMTAPLGAILISLLGPVLLPQDVIPSDSDENFEEEDTNAVQSEEPVLEGRTSSAALVQKDKQNT</sequence>
<evidence type="ECO:0000256" key="6">
    <source>
        <dbReference type="SAM" id="MobiDB-lite"/>
    </source>
</evidence>
<evidence type="ECO:0000313" key="9">
    <source>
        <dbReference type="EMBL" id="CAL1279532.1"/>
    </source>
</evidence>
<name>A0AAV2A6E6_9ARAC</name>
<dbReference type="PANTHER" id="PTHR31102">
    <property type="match status" value="1"/>
</dbReference>
<feature type="transmembrane region" description="Helical" evidence="7">
    <location>
        <begin position="183"/>
        <end position="201"/>
    </location>
</feature>
<evidence type="ECO:0000256" key="2">
    <source>
        <dbReference type="ARBA" id="ARBA00007367"/>
    </source>
</evidence>
<dbReference type="InterPro" id="IPR006153">
    <property type="entry name" value="Cation/H_exchanger_TM"/>
</dbReference>
<gene>
    <name evidence="9" type="ORF">LARSCL_LOCUS10427</name>
</gene>
<feature type="transmembrane region" description="Helical" evidence="7">
    <location>
        <begin position="73"/>
        <end position="93"/>
    </location>
</feature>
<feature type="transmembrane region" description="Helical" evidence="7">
    <location>
        <begin position="222"/>
        <end position="246"/>
    </location>
</feature>
<proteinExistence type="inferred from homology"/>
<feature type="transmembrane region" description="Helical" evidence="7">
    <location>
        <begin position="45"/>
        <end position="67"/>
    </location>
</feature>
<keyword evidence="10" id="KW-1185">Reference proteome</keyword>
<feature type="transmembrane region" description="Helical" evidence="7">
    <location>
        <begin position="448"/>
        <end position="474"/>
    </location>
</feature>
<dbReference type="InterPro" id="IPR051843">
    <property type="entry name" value="CPA1_transporter"/>
</dbReference>
<reference evidence="9 10" key="1">
    <citation type="submission" date="2024-04" db="EMBL/GenBank/DDBJ databases">
        <authorList>
            <person name="Rising A."/>
            <person name="Reimegard J."/>
            <person name="Sonavane S."/>
            <person name="Akerstrom W."/>
            <person name="Nylinder S."/>
            <person name="Hedman E."/>
            <person name="Kallberg Y."/>
        </authorList>
    </citation>
    <scope>NUCLEOTIDE SEQUENCE [LARGE SCALE GENOMIC DNA]</scope>
</reference>
<dbReference type="GO" id="GO:1902600">
    <property type="term" value="P:proton transmembrane transport"/>
    <property type="evidence" value="ECO:0007669"/>
    <property type="project" value="InterPro"/>
</dbReference>